<accession>A0A3R6CGR0</accession>
<dbReference type="AlphaFoldDB" id="A0A3R6CGR0"/>
<dbReference type="EMBL" id="QRUN01000038">
    <property type="protein sequence ID" value="RGR64589.1"/>
    <property type="molecule type" value="Genomic_DNA"/>
</dbReference>
<dbReference type="Proteomes" id="UP000285820">
    <property type="component" value="Unassembled WGS sequence"/>
</dbReference>
<comment type="caution">
    <text evidence="1">The sequence shown here is derived from an EMBL/GenBank/DDBJ whole genome shotgun (WGS) entry which is preliminary data.</text>
</comment>
<protein>
    <submittedName>
        <fullName evidence="1">Uncharacterized protein</fullName>
    </submittedName>
</protein>
<evidence type="ECO:0000313" key="2">
    <source>
        <dbReference type="Proteomes" id="UP000285820"/>
    </source>
</evidence>
<name>A0A3R6CGR0_9FIRM</name>
<sequence>MYDSDDCQCMPYLKIPDFQSEALLRSGGESDSKLHLYQTLQGSLPVMYHHV</sequence>
<gene>
    <name evidence="1" type="ORF">DWY29_15725</name>
</gene>
<organism evidence="1 2">
    <name type="scientific">Roseburia inulinivorans</name>
    <dbReference type="NCBI Taxonomy" id="360807"/>
    <lineage>
        <taxon>Bacteria</taxon>
        <taxon>Bacillati</taxon>
        <taxon>Bacillota</taxon>
        <taxon>Clostridia</taxon>
        <taxon>Lachnospirales</taxon>
        <taxon>Lachnospiraceae</taxon>
        <taxon>Roseburia</taxon>
    </lineage>
</organism>
<reference evidence="1 2" key="1">
    <citation type="submission" date="2018-08" db="EMBL/GenBank/DDBJ databases">
        <title>A genome reference for cultivated species of the human gut microbiota.</title>
        <authorList>
            <person name="Zou Y."/>
            <person name="Xue W."/>
            <person name="Luo G."/>
        </authorList>
    </citation>
    <scope>NUCLEOTIDE SEQUENCE [LARGE SCALE GENOMIC DNA]</scope>
    <source>
        <strain evidence="1 2">AF24-4</strain>
    </source>
</reference>
<proteinExistence type="predicted"/>
<evidence type="ECO:0000313" key="1">
    <source>
        <dbReference type="EMBL" id="RGR64589.1"/>
    </source>
</evidence>